<dbReference type="Gene3D" id="3.40.50.1820">
    <property type="entry name" value="alpha/beta hydrolase"/>
    <property type="match status" value="1"/>
</dbReference>
<keyword evidence="4" id="KW-1185">Reference proteome</keyword>
<evidence type="ECO:0000256" key="1">
    <source>
        <dbReference type="ARBA" id="ARBA00010515"/>
    </source>
</evidence>
<dbReference type="InterPro" id="IPR050466">
    <property type="entry name" value="Carboxylest/Gibb_receptor"/>
</dbReference>
<comment type="caution">
    <text evidence="3">The sequence shown here is derived from an EMBL/GenBank/DDBJ whole genome shotgun (WGS) entry which is preliminary data.</text>
</comment>
<comment type="similarity">
    <text evidence="1">Belongs to the 'GDXG' lipolytic enzyme family.</text>
</comment>
<dbReference type="InterPro" id="IPR013094">
    <property type="entry name" value="AB_hydrolase_3"/>
</dbReference>
<reference evidence="3 4" key="1">
    <citation type="journal article" date="2023" name="Plant Biotechnol. J.">
        <title>Chromosome-level wild Hevea brasiliensis genome provides new tools for genomic-assisted breeding and valuable loci to elevate rubber yield.</title>
        <authorList>
            <person name="Cheng H."/>
            <person name="Song X."/>
            <person name="Hu Y."/>
            <person name="Wu T."/>
            <person name="Yang Q."/>
            <person name="An Z."/>
            <person name="Feng S."/>
            <person name="Deng Z."/>
            <person name="Wu W."/>
            <person name="Zeng X."/>
            <person name="Tu M."/>
            <person name="Wang X."/>
            <person name="Huang H."/>
        </authorList>
    </citation>
    <scope>NUCLEOTIDE SEQUENCE [LARGE SCALE GENOMIC DNA]</scope>
    <source>
        <strain evidence="3">MT/VB/25A 57/8</strain>
    </source>
</reference>
<proteinExistence type="inferred from homology"/>
<evidence type="ECO:0000259" key="2">
    <source>
        <dbReference type="Pfam" id="PF07859"/>
    </source>
</evidence>
<dbReference type="Proteomes" id="UP001174677">
    <property type="component" value="Chromosome 12"/>
</dbReference>
<evidence type="ECO:0000313" key="4">
    <source>
        <dbReference type="Proteomes" id="UP001174677"/>
    </source>
</evidence>
<evidence type="ECO:0000313" key="3">
    <source>
        <dbReference type="EMBL" id="KAJ9167233.1"/>
    </source>
</evidence>
<dbReference type="PANTHER" id="PTHR23024:SF24">
    <property type="entry name" value="ALPHA_BETA HYDROLASE FOLD-3 DOMAIN-CONTAINING PROTEIN"/>
    <property type="match status" value="1"/>
</dbReference>
<feature type="domain" description="Alpha/beta hydrolase fold-3" evidence="2">
    <location>
        <begin position="98"/>
        <end position="315"/>
    </location>
</feature>
<organism evidence="3 4">
    <name type="scientific">Hevea brasiliensis</name>
    <name type="common">Para rubber tree</name>
    <name type="synonym">Siphonia brasiliensis</name>
    <dbReference type="NCBI Taxonomy" id="3981"/>
    <lineage>
        <taxon>Eukaryota</taxon>
        <taxon>Viridiplantae</taxon>
        <taxon>Streptophyta</taxon>
        <taxon>Embryophyta</taxon>
        <taxon>Tracheophyta</taxon>
        <taxon>Spermatophyta</taxon>
        <taxon>Magnoliopsida</taxon>
        <taxon>eudicotyledons</taxon>
        <taxon>Gunneridae</taxon>
        <taxon>Pentapetalae</taxon>
        <taxon>rosids</taxon>
        <taxon>fabids</taxon>
        <taxon>Malpighiales</taxon>
        <taxon>Euphorbiaceae</taxon>
        <taxon>Crotonoideae</taxon>
        <taxon>Micrandreae</taxon>
        <taxon>Hevea</taxon>
    </lineage>
</organism>
<dbReference type="InterPro" id="IPR029058">
    <property type="entry name" value="AB_hydrolase_fold"/>
</dbReference>
<dbReference type="PANTHER" id="PTHR23024">
    <property type="entry name" value="ARYLACETAMIDE DEACETYLASE"/>
    <property type="match status" value="1"/>
</dbReference>
<dbReference type="EMBL" id="JARPOI010000012">
    <property type="protein sequence ID" value="KAJ9167233.1"/>
    <property type="molecule type" value="Genomic_DNA"/>
</dbReference>
<protein>
    <recommendedName>
        <fullName evidence="2">Alpha/beta hydrolase fold-3 domain-containing protein</fullName>
    </recommendedName>
</protein>
<sequence length="363" mass="41642">MAENNQQWPDLPWNAKLFLFFLSFAFNISRRSDGTVNRFLMSFFDLRTSPSKKPINGGVKTSDIVVEKKKNLWFRLYIPTTANTTPCAASNGAGLPVIFFFHGGGFSYFAPNSKFYDDFCYRLAGELSAFIISVNYRLAPEHRCPTQYEDGFHVLKFIDCTQIEGFSSQANLKHCFLAGDSAGGNLAHHVALKASEHEFSRIELIGNILIQPFFGGEERTESELRLTRAPLITTELTDWMWKTFLPKGDNRDHRTVNVFGPNSIDISKFKFPKTIIFVGGYDPLQDWERRYYEGLRKSTKEVYLVEYPNAMHTFYFFPELPECSSMLKAIRDFMQKQSIGLATDPVPVNFRRFELKPDQNGLI</sequence>
<accession>A0ABQ9LIX2</accession>
<name>A0ABQ9LIX2_HEVBR</name>
<dbReference type="Pfam" id="PF07859">
    <property type="entry name" value="Abhydrolase_3"/>
    <property type="match status" value="1"/>
</dbReference>
<dbReference type="SUPFAM" id="SSF53474">
    <property type="entry name" value="alpha/beta-Hydrolases"/>
    <property type="match status" value="1"/>
</dbReference>
<gene>
    <name evidence="3" type="ORF">P3X46_021899</name>
</gene>